<dbReference type="AlphaFoldDB" id="A0A9P5Y843"/>
<evidence type="ECO:0000256" key="2">
    <source>
        <dbReference type="ARBA" id="ARBA00022438"/>
    </source>
</evidence>
<evidence type="ECO:0000256" key="1">
    <source>
        <dbReference type="ARBA" id="ARBA00010136"/>
    </source>
</evidence>
<dbReference type="Gene3D" id="2.60.40.1910">
    <property type="match status" value="1"/>
</dbReference>
<gene>
    <name evidence="15" type="ORF">BDZ94DRAFT_1163060</name>
</gene>
<keyword evidence="4 9" id="KW-0479">Metal-binding</keyword>
<evidence type="ECO:0000256" key="6">
    <source>
        <dbReference type="ARBA" id="ARBA00022833"/>
    </source>
</evidence>
<dbReference type="GO" id="GO:0005737">
    <property type="term" value="C:cytoplasm"/>
    <property type="evidence" value="ECO:0007669"/>
    <property type="project" value="TreeGrafter"/>
</dbReference>
<dbReference type="PANTHER" id="PTHR11533:SF174">
    <property type="entry name" value="PUROMYCIN-SENSITIVE AMINOPEPTIDASE-RELATED"/>
    <property type="match status" value="1"/>
</dbReference>
<proteinExistence type="inferred from homology"/>
<evidence type="ECO:0000259" key="14">
    <source>
        <dbReference type="Pfam" id="PF17900"/>
    </source>
</evidence>
<evidence type="ECO:0000256" key="4">
    <source>
        <dbReference type="ARBA" id="ARBA00022723"/>
    </source>
</evidence>
<feature type="domain" description="Peptidase M1 membrane alanine aminopeptidase" evidence="12">
    <location>
        <begin position="269"/>
        <end position="488"/>
    </location>
</feature>
<feature type="binding site" evidence="9">
    <location>
        <position position="341"/>
    </location>
    <ligand>
        <name>Zn(2+)</name>
        <dbReference type="ChEBI" id="CHEBI:29105"/>
        <note>catalytic</note>
    </ligand>
</feature>
<keyword evidence="3 11" id="KW-0645">Protease</keyword>
<name>A0A9P5Y843_9AGAR</name>
<dbReference type="GO" id="GO:0016020">
    <property type="term" value="C:membrane"/>
    <property type="evidence" value="ECO:0007669"/>
    <property type="project" value="TreeGrafter"/>
</dbReference>
<dbReference type="OrthoDB" id="10031169at2759"/>
<dbReference type="GO" id="GO:0006508">
    <property type="term" value="P:proteolysis"/>
    <property type="evidence" value="ECO:0007669"/>
    <property type="project" value="UniProtKB-KW"/>
</dbReference>
<reference evidence="15" key="1">
    <citation type="submission" date="2020-11" db="EMBL/GenBank/DDBJ databases">
        <authorList>
            <consortium name="DOE Joint Genome Institute"/>
            <person name="Ahrendt S."/>
            <person name="Riley R."/>
            <person name="Andreopoulos W."/>
            <person name="Labutti K."/>
            <person name="Pangilinan J."/>
            <person name="Ruiz-Duenas F.J."/>
            <person name="Barrasa J.M."/>
            <person name="Sanchez-Garcia M."/>
            <person name="Camarero S."/>
            <person name="Miyauchi S."/>
            <person name="Serrano A."/>
            <person name="Linde D."/>
            <person name="Babiker R."/>
            <person name="Drula E."/>
            <person name="Ayuso-Fernandez I."/>
            <person name="Pacheco R."/>
            <person name="Padilla G."/>
            <person name="Ferreira P."/>
            <person name="Barriuso J."/>
            <person name="Kellner H."/>
            <person name="Castanera R."/>
            <person name="Alfaro M."/>
            <person name="Ramirez L."/>
            <person name="Pisabarro A.G."/>
            <person name="Kuo A."/>
            <person name="Tritt A."/>
            <person name="Lipzen A."/>
            <person name="He G."/>
            <person name="Yan M."/>
            <person name="Ng V."/>
            <person name="Cullen D."/>
            <person name="Martin F."/>
            <person name="Rosso M.-N."/>
            <person name="Henrissat B."/>
            <person name="Hibbett D."/>
            <person name="Martinez A.T."/>
            <person name="Grigoriev I.V."/>
        </authorList>
    </citation>
    <scope>NUCLEOTIDE SEQUENCE</scope>
    <source>
        <strain evidence="15">CBS 247.69</strain>
    </source>
</reference>
<keyword evidence="16" id="KW-1185">Reference proteome</keyword>
<organism evidence="15 16">
    <name type="scientific">Collybia nuda</name>
    <dbReference type="NCBI Taxonomy" id="64659"/>
    <lineage>
        <taxon>Eukaryota</taxon>
        <taxon>Fungi</taxon>
        <taxon>Dikarya</taxon>
        <taxon>Basidiomycota</taxon>
        <taxon>Agaricomycotina</taxon>
        <taxon>Agaricomycetes</taxon>
        <taxon>Agaricomycetidae</taxon>
        <taxon>Agaricales</taxon>
        <taxon>Tricholomatineae</taxon>
        <taxon>Clitocybaceae</taxon>
        <taxon>Collybia</taxon>
    </lineage>
</organism>
<dbReference type="InterPro" id="IPR024571">
    <property type="entry name" value="ERAP1-like_C_dom"/>
</dbReference>
<evidence type="ECO:0000256" key="5">
    <source>
        <dbReference type="ARBA" id="ARBA00022801"/>
    </source>
</evidence>
<evidence type="ECO:0000259" key="13">
    <source>
        <dbReference type="Pfam" id="PF11838"/>
    </source>
</evidence>
<accession>A0A9P5Y843</accession>
<dbReference type="Gene3D" id="1.25.50.20">
    <property type="match status" value="1"/>
</dbReference>
<dbReference type="InterPro" id="IPR042097">
    <property type="entry name" value="Aminopeptidase_N-like_N_sf"/>
</dbReference>
<evidence type="ECO:0000256" key="3">
    <source>
        <dbReference type="ARBA" id="ARBA00022670"/>
    </source>
</evidence>
<dbReference type="Proteomes" id="UP000807353">
    <property type="component" value="Unassembled WGS sequence"/>
</dbReference>
<dbReference type="SUPFAM" id="SSF55486">
    <property type="entry name" value="Metalloproteases ('zincins'), catalytic domain"/>
    <property type="match status" value="1"/>
</dbReference>
<feature type="domain" description="Aminopeptidase N-like N-terminal" evidence="14">
    <location>
        <begin position="22"/>
        <end position="229"/>
    </location>
</feature>
<dbReference type="GO" id="GO:0005615">
    <property type="term" value="C:extracellular space"/>
    <property type="evidence" value="ECO:0007669"/>
    <property type="project" value="TreeGrafter"/>
</dbReference>
<dbReference type="EC" id="3.4.11.-" evidence="11"/>
<dbReference type="GO" id="GO:0070006">
    <property type="term" value="F:metalloaminopeptidase activity"/>
    <property type="evidence" value="ECO:0007669"/>
    <property type="project" value="TreeGrafter"/>
</dbReference>
<dbReference type="GO" id="GO:0042277">
    <property type="term" value="F:peptide binding"/>
    <property type="evidence" value="ECO:0007669"/>
    <property type="project" value="TreeGrafter"/>
</dbReference>
<dbReference type="CDD" id="cd09601">
    <property type="entry name" value="M1_APN-Q_like"/>
    <property type="match status" value="1"/>
</dbReference>
<comment type="similarity">
    <text evidence="1 11">Belongs to the peptidase M1 family.</text>
</comment>
<feature type="active site" description="Proton acceptor" evidence="8">
    <location>
        <position position="342"/>
    </location>
</feature>
<protein>
    <recommendedName>
        <fullName evidence="11">Aminopeptidase</fullName>
        <ecNumber evidence="11">3.4.11.-</ecNumber>
    </recommendedName>
</protein>
<dbReference type="InterPro" id="IPR027268">
    <property type="entry name" value="Peptidase_M4/M1_CTD_sf"/>
</dbReference>
<dbReference type="FunFam" id="1.10.390.10:FF:000006">
    <property type="entry name" value="Puromycin-sensitive aminopeptidase"/>
    <property type="match status" value="1"/>
</dbReference>
<keyword evidence="6 9" id="KW-0862">Zinc</keyword>
<comment type="cofactor">
    <cofactor evidence="9 11">
        <name>Zn(2+)</name>
        <dbReference type="ChEBI" id="CHEBI:29105"/>
    </cofactor>
    <text evidence="9 11">Binds 1 zinc ion per subunit.</text>
</comment>
<dbReference type="PANTHER" id="PTHR11533">
    <property type="entry name" value="PROTEASE M1 ZINC METALLOPROTEASE"/>
    <property type="match status" value="1"/>
</dbReference>
<dbReference type="InterPro" id="IPR001930">
    <property type="entry name" value="Peptidase_M1"/>
</dbReference>
<dbReference type="GO" id="GO:0008270">
    <property type="term" value="F:zinc ion binding"/>
    <property type="evidence" value="ECO:0007669"/>
    <property type="project" value="UniProtKB-UniRule"/>
</dbReference>
<evidence type="ECO:0000313" key="16">
    <source>
        <dbReference type="Proteomes" id="UP000807353"/>
    </source>
</evidence>
<dbReference type="InterPro" id="IPR050344">
    <property type="entry name" value="Peptidase_M1_aminopeptidases"/>
</dbReference>
<comment type="caution">
    <text evidence="15">The sequence shown here is derived from an EMBL/GenBank/DDBJ whole genome shotgun (WGS) entry which is preliminary data.</text>
</comment>
<dbReference type="Gene3D" id="2.60.40.1730">
    <property type="entry name" value="tricorn interacting facor f3 domain"/>
    <property type="match status" value="1"/>
</dbReference>
<dbReference type="PRINTS" id="PR00756">
    <property type="entry name" value="ALADIPTASE"/>
</dbReference>
<dbReference type="Pfam" id="PF01433">
    <property type="entry name" value="Peptidase_M1"/>
    <property type="match status" value="1"/>
</dbReference>
<dbReference type="SUPFAM" id="SSF63737">
    <property type="entry name" value="Leukotriene A4 hydrolase N-terminal domain"/>
    <property type="match status" value="1"/>
</dbReference>
<evidence type="ECO:0000256" key="7">
    <source>
        <dbReference type="ARBA" id="ARBA00023049"/>
    </source>
</evidence>
<evidence type="ECO:0000256" key="9">
    <source>
        <dbReference type="PIRSR" id="PIRSR634016-3"/>
    </source>
</evidence>
<dbReference type="InterPro" id="IPR034016">
    <property type="entry name" value="M1_APN-typ"/>
</dbReference>
<keyword evidence="5 11" id="KW-0378">Hydrolase</keyword>
<dbReference type="GO" id="GO:0043171">
    <property type="term" value="P:peptide catabolic process"/>
    <property type="evidence" value="ECO:0007669"/>
    <property type="project" value="TreeGrafter"/>
</dbReference>
<evidence type="ECO:0000313" key="15">
    <source>
        <dbReference type="EMBL" id="KAF9463935.1"/>
    </source>
</evidence>
<evidence type="ECO:0000256" key="10">
    <source>
        <dbReference type="PIRSR" id="PIRSR634016-4"/>
    </source>
</evidence>
<evidence type="ECO:0000259" key="12">
    <source>
        <dbReference type="Pfam" id="PF01433"/>
    </source>
</evidence>
<dbReference type="InterPro" id="IPR014782">
    <property type="entry name" value="Peptidase_M1_dom"/>
</dbReference>
<evidence type="ECO:0000256" key="11">
    <source>
        <dbReference type="RuleBase" id="RU364040"/>
    </source>
</evidence>
<feature type="domain" description="ERAP1-like C-terminal" evidence="13">
    <location>
        <begin position="566"/>
        <end position="885"/>
    </location>
</feature>
<dbReference type="InterPro" id="IPR045357">
    <property type="entry name" value="Aminopeptidase_N-like_N"/>
</dbReference>
<dbReference type="Gene3D" id="1.10.390.10">
    <property type="entry name" value="Neutral Protease Domain 2"/>
    <property type="match status" value="1"/>
</dbReference>
<evidence type="ECO:0000256" key="8">
    <source>
        <dbReference type="PIRSR" id="PIRSR634016-1"/>
    </source>
</evidence>
<feature type="binding site" evidence="9">
    <location>
        <position position="364"/>
    </location>
    <ligand>
        <name>Zn(2+)</name>
        <dbReference type="ChEBI" id="CHEBI:29105"/>
        <note>catalytic</note>
    </ligand>
</feature>
<keyword evidence="7 11" id="KW-0482">Metalloprotease</keyword>
<feature type="site" description="Transition state stabilizer" evidence="10">
    <location>
        <position position="429"/>
    </location>
</feature>
<dbReference type="Pfam" id="PF11838">
    <property type="entry name" value="ERAP1_C"/>
    <property type="match status" value="1"/>
</dbReference>
<sequence length="898" mass="100634">MTPNPVSTTGTSNEYRLPINTKPTHYDLIIRTDLEKLQFEGFVKISLNVNKETSSICFHTAALLLGKAVVYSDALKTEQVQSGQSLDVALERVTYHFPQALPGGSKAELRMGFSGGITKSMTGYYRSSFQDGDGKTKYYALTHFEPTAARHAFPCWDEPSLRATFSVTMVSREGTVNLSNMPPISEGVFNPFGSENTDLKEVFPSLDVRDGDGWKITRFQTTPPMSTYIVAFANGDFKYLERFVAMPLSGKNVPLRIYGTADVIHQAQFALDVKAAVLPLYEKIFDVEYPLPKLDTLVAHDFDGGAMENWGLITGRTSIFLVDPKSAGLHTKKIVASVQSHEVAHMWFGNITTMEWWDYLYLNEGFATLMGEVIIAGNTVFPEWKVNSEFITDHLNRALSLDAKLSSHPIEVACPDANHINQIFDDLSYSKAASVLRMLSNYVGEELFLKGVSLYLKKNLYANTVTNDLWEGITLATGVDIVQLMDSWISKIGFPVLTVTETSNGIRVHQDRFLETGRAEPKENETIWNVPLSILTVDRDGNAVVDRSAVLRKREQIYGLDTSKPYKLNAGTVGVYRVLYTPEHLVKISAEISKPDGISIFSLDDRIGLVHDVMALSKAGLANLSSALTLVEGLKGETEYLVWSGIADNLSDLVSVWWEDPQLLDSLNAFRKALFVPLVNKLGYEYSDTEPTDTSLLRTCAVEQAALARDAGVTQELKDRFAHLAKTGDDSKIPVDLQRVVFSVGVRLGGKEEYDAVVKVQEKPKTPSSKNAAMHAMCATEDPELLKQTLDFIIHKSRDQDLIYFFLGLSSNLKTRRLLFQFFKDNYDAFYNRFEENFTFRFLVEMSTKRLSTDKDYSNIIEFFKNKDTSKYDQALAQVLDSIRARIAFIEVLFSVKF</sequence>
<keyword evidence="2 11" id="KW-0031">Aminopeptidase</keyword>
<feature type="binding site" evidence="9">
    <location>
        <position position="345"/>
    </location>
    <ligand>
        <name>Zn(2+)</name>
        <dbReference type="ChEBI" id="CHEBI:29105"/>
        <note>catalytic</note>
    </ligand>
</feature>
<dbReference type="Pfam" id="PF17900">
    <property type="entry name" value="Peptidase_M1_N"/>
    <property type="match status" value="1"/>
</dbReference>
<dbReference type="EMBL" id="MU150258">
    <property type="protein sequence ID" value="KAF9463935.1"/>
    <property type="molecule type" value="Genomic_DNA"/>
</dbReference>